<keyword evidence="2" id="KW-0732">Signal</keyword>
<dbReference type="SUPFAM" id="SSF54001">
    <property type="entry name" value="Cysteine proteinases"/>
    <property type="match status" value="1"/>
</dbReference>
<keyword evidence="4" id="KW-1185">Reference proteome</keyword>
<dbReference type="Proteomes" id="UP000316851">
    <property type="component" value="Unassembled WGS sequence"/>
</dbReference>
<feature type="compositionally biased region" description="Polar residues" evidence="1">
    <location>
        <begin position="100"/>
        <end position="133"/>
    </location>
</feature>
<evidence type="ECO:0000313" key="3">
    <source>
        <dbReference type="EMBL" id="TPR54052.1"/>
    </source>
</evidence>
<evidence type="ECO:0000313" key="4">
    <source>
        <dbReference type="Proteomes" id="UP000316851"/>
    </source>
</evidence>
<evidence type="ECO:0000256" key="1">
    <source>
        <dbReference type="SAM" id="MobiDB-lite"/>
    </source>
</evidence>
<reference evidence="3" key="1">
    <citation type="submission" date="2019-06" db="EMBL/GenBank/DDBJ databases">
        <title>Mycoplasma neophronis type strain whole genome sequence.</title>
        <authorList>
            <person name="Spergser J."/>
        </authorList>
    </citation>
    <scope>NUCLEOTIDE SEQUENCE [LARGE SCALE GENOMIC DNA]</scope>
    <source>
        <strain evidence="3">DSM 24097</strain>
    </source>
</reference>
<sequence>MNKNKTKKILKLSLFGINLITPLVCLACSKTNKNENDSFANDLNKGNGNDDDKNNDNNQSPIINDSTNETNSTNTNPEPSNETNVDINNDSDIENNSNITDKTPSEDQNVNENENEISGNNQSTPSNETNSNVAIDDTNDLNNFFNNLNLSFSADELSYLDKTQAEKNVLNEDYILKNEGNVDIAKWGNVPLAIKEDNLITKEDLKIMLTKIIGSSKPIEYDFGHRKIDSNLMADAYSEWFYETWKYYPYFSVSNVAMTFDIKTENDKVFVAKIYRPLFAYDWIGNSTHKDSFNDFLSNAFVLIKPNMNDYDKAFVLWRYVMYYLEYNLRDVLIAPEKAIEVYKGVCATFAHLYSLLLNLVNIKAMPMITGQGNEDITLNNETHEVAYLYLQLPGSNKKMWYLSDPTYSRNVDIIKYQKNQLAYTANNDVAYTQFLAPVSKNYREPLINVQFHGRKFFDLPWTNFFNEENDNKEYLVSDNFFSFDKTNNNLINHTFKTGFMYDYILQKNKGVLMDRRSSAQYVDGKWYFIQTLKNDKEEISKNLIRQDMASHNYENVDWYEWIDSQDNINEIMLSMSSSSLPRAYNLLGSYKNKMIFIGNNIVSKNKDYVKFFYITQKVNNQIEFIKIDIPNSAKKYVTNFEVKTDGIYYSFDYEKEYHKLEMSETEMKFYQTSVKKEDLNQDYINDWHLKQANINSYLSVNNNGNILINSKNNFNKLIDYSIKNIAYIDVNFVNQLINKIYDGLIQKTTDIAFILESKITDEIINIPNYNFEKHGYSLGKLFYENLSQLSTAKNSIFYVDVLTSDDNKNFQTVMSNIPWDSLRLNNKIITAPLTYIKLRYKLNKDSKEFIEEKTFLFNTDTDQYNDNISLYATINYQPYQISNYINTQNWYEEPVTLNINLGINQNGVSNVKLIHINKSGLIKELSYENNEINLGKINSDNAGIYFIKKTMVLKNKIYNLYSNFFFGLEKEDINKLSSTKLFAKLIEKAKIVN</sequence>
<feature type="region of interest" description="Disordered" evidence="1">
    <location>
        <begin position="39"/>
        <end position="134"/>
    </location>
</feature>
<name>A0ABY2Z0W5_9BACT</name>
<feature type="compositionally biased region" description="Low complexity" evidence="1">
    <location>
        <begin position="66"/>
        <end position="99"/>
    </location>
</feature>
<proteinExistence type="predicted"/>
<gene>
    <name evidence="3" type="ORF">FJR74_01255</name>
</gene>
<accession>A0ABY2Z0W5</accession>
<dbReference type="EMBL" id="VHHP01000003">
    <property type="protein sequence ID" value="TPR54052.1"/>
    <property type="molecule type" value="Genomic_DNA"/>
</dbReference>
<organism evidence="3 4">
    <name type="scientific">Metamycoplasma neophronis</name>
    <dbReference type="NCBI Taxonomy" id="872983"/>
    <lineage>
        <taxon>Bacteria</taxon>
        <taxon>Bacillati</taxon>
        <taxon>Mycoplasmatota</taxon>
        <taxon>Mycoplasmoidales</taxon>
        <taxon>Metamycoplasmataceae</taxon>
        <taxon>Metamycoplasma</taxon>
    </lineage>
</organism>
<comment type="caution">
    <text evidence="3">The sequence shown here is derived from an EMBL/GenBank/DDBJ whole genome shotgun (WGS) entry which is preliminary data.</text>
</comment>
<evidence type="ECO:0000256" key="2">
    <source>
        <dbReference type="SAM" id="SignalP"/>
    </source>
</evidence>
<dbReference type="InterPro" id="IPR038765">
    <property type="entry name" value="Papain-like_cys_pep_sf"/>
</dbReference>
<protein>
    <submittedName>
        <fullName evidence="3">Transglutaminase domain-containing protein</fullName>
    </submittedName>
</protein>
<dbReference type="RefSeq" id="WP_140914740.1">
    <property type="nucleotide sequence ID" value="NZ_VHHP01000003.1"/>
</dbReference>
<feature type="chain" id="PRO_5046564329" evidence="2">
    <location>
        <begin position="28"/>
        <end position="994"/>
    </location>
</feature>
<feature type="signal peptide" evidence="2">
    <location>
        <begin position="1"/>
        <end position="27"/>
    </location>
</feature>